<feature type="compositionally biased region" description="Basic and acidic residues" evidence="1">
    <location>
        <begin position="344"/>
        <end position="370"/>
    </location>
</feature>
<evidence type="ECO:0000313" key="2">
    <source>
        <dbReference type="EMBL" id="MQL75423.1"/>
    </source>
</evidence>
<gene>
    <name evidence="2" type="ORF">Taro_007793</name>
</gene>
<feature type="compositionally biased region" description="Basic and acidic residues" evidence="1">
    <location>
        <begin position="612"/>
        <end position="621"/>
    </location>
</feature>
<feature type="region of interest" description="Disordered" evidence="1">
    <location>
        <begin position="1562"/>
        <end position="1613"/>
    </location>
</feature>
<feature type="region of interest" description="Disordered" evidence="1">
    <location>
        <begin position="923"/>
        <end position="953"/>
    </location>
</feature>
<feature type="compositionally biased region" description="Basic and acidic residues" evidence="1">
    <location>
        <begin position="1563"/>
        <end position="1578"/>
    </location>
</feature>
<feature type="region of interest" description="Disordered" evidence="1">
    <location>
        <begin position="1630"/>
        <end position="1652"/>
    </location>
</feature>
<proteinExistence type="predicted"/>
<sequence>MAESGRVAGSAPANPDPESGRSRAESDSGLCKPTLVGFHAEGSQFCKDTVGYEEGNFKAVAQSDEDREHLPFVVVAASVETCTEKEDTSKELDFSKIAERNNQEEEEEANKLQEEANDAQSDKDHEPLSFGDAAVSGQTCTEKEDTSKELDCSKIVETNTQEEEEEADKLQEEANGQPPPEDQENIKLENLDREIENAHVKEEKYQDIVTLEQEKKRINYLKEECITDEENPDKSNAFSPETHEPAEKTQEEEDTMQKESPTSDTQKTVHETPDIHMTPSTRDENHEISLVELQATYRRTEEDESTSYSQLKEEDESSRDQEDSSTVSKEIGGNTDRATQSKTCPEDKLCSQEISKDNNEPDVQEDKTVLPREQLIFDKNQEIITSADVELQKEGTTDAEKYETSSPIQSTEEKCLLSEHQENEKLAVTAKIIQEKDQSHRDMELYEDSHAKKCDTLCVPDSQAERTSEKIGSEYEPSPTDPQEYDSLATTESSEREELNQGAPKSSTEESEHIADNEDENLKAVTQSDERDGQKLHNHHEPLSFEVNAVGNEEMGGSSSSQEISDDSSCLILSESGNNVYLKNHTEDISEKEASTKVHEVASTSEVTEEMLQDKENREKGQEEEETPQECEPTPNTAKEIPIAQIEESVSKQSRNTPDRMDSEESVKVTSLEMVGDDIKKSTEIPLGGPGLSHEAVSGVKQHTQVELGEARGQESRDEVDGIGTTTADSETSEDGGHELESCSVMKEQSIENTKKQKIEETELPEPYPVSNSLFENKEIRKTTDEVPSMNNHLPDDTDVSAEQTTSEEIDEELVASKETNKSSASDDISSAEISDEAKDIKMASANLLSTNVLDTANAKEESSNSVVLMSLGEAFRQEGHGKEQTQEFKLISSEKTKQNIISNEDNESNSKFLEYHDETVDLSEEIDTEGYRDKGQNKSPTAELPPDGTTAAEVSNNFEKSYDSLIEVPKDEDTKDKLFQDIPSFTIAMEVGEATPDNRKEKQEMGIVRSILYNETTAGNVSLQTVEEFDNKSVTSSGKTESNEDRHGSISQEVHVLTASEVSNVMACNKDGIQLLDASILVFNKQTKKADSQEKTMREKQPELPPCKQLSGAEKFTTGEREVMKTTEDKSHDLANFETLQNDKDEGMDVSYLPVSQYLINRIMREEDEKTQIVVQEGIEDGHEGVDIMTKELDISSDKHERLEEFVSQNIDREPKSKVSSLPAMEISVEDTKKEVFWSENLIDTVPKDDEKRATTEKNKTQSELKNGEFMGLGPKTHEKSDGLVEVMEQRITLNDNKVLTKKPDSPTVAEIDSNMIPEEKCPKHVEAIEKQSNIQMLEEMEQKIILNDNKALTKNPDSPSVAEVDGNKIPQEENCPKYVEARGIQLNIQMLEEAIIEEHPPETMVTTEMKSFIGIHENLLKTQEPPRPILEVNQVLGDSLEFAADIKEVKIIENKHDGISDVQVEGSIGKTKLSHLGEAHPSDSEKDPINRNNQIAKSILEEKALATNRDELNKEVTDMQVGLDETKNFNGTDETPLKIQEPSTPVREVNQVVQDALDFAPAEKEIKAQTDDKTDGIGDAQMDSTVEEPNRRAKLSDKKHPSESEEDSIDDHIQIAEGTLEEKNLTINRDGLDKEPIHMQRDEDTGDEEVEKDVEEYEVDKSGADAPMTVETWDEEPKTAHKKPHNILSGVKSKVKHSIAKVKKAITGKSSHSKTAPTK</sequence>
<feature type="compositionally biased region" description="Basic and acidic residues" evidence="1">
    <location>
        <begin position="435"/>
        <end position="455"/>
    </location>
</feature>
<feature type="compositionally biased region" description="Basic and acidic residues" evidence="1">
    <location>
        <begin position="1590"/>
        <end position="1605"/>
    </location>
</feature>
<feature type="compositionally biased region" description="Basic and acidic residues" evidence="1">
    <location>
        <begin position="1092"/>
        <end position="1103"/>
    </location>
</feature>
<feature type="compositionally biased region" description="Basic and acidic residues" evidence="1">
    <location>
        <begin position="141"/>
        <end position="154"/>
    </location>
</feature>
<feature type="region of interest" description="Disordered" evidence="1">
    <location>
        <begin position="388"/>
        <end position="412"/>
    </location>
</feature>
<feature type="compositionally biased region" description="Basic and acidic residues" evidence="1">
    <location>
        <begin position="507"/>
        <end position="543"/>
    </location>
</feature>
<evidence type="ECO:0000256" key="1">
    <source>
        <dbReference type="SAM" id="MobiDB-lite"/>
    </source>
</evidence>
<feature type="region of interest" description="Disordered" evidence="1">
    <location>
        <begin position="590"/>
        <end position="832"/>
    </location>
</feature>
<feature type="compositionally biased region" description="Basic and acidic residues" evidence="1">
    <location>
        <begin position="749"/>
        <end position="761"/>
    </location>
</feature>
<reference evidence="2" key="1">
    <citation type="submission" date="2017-07" db="EMBL/GenBank/DDBJ databases">
        <title>Taro Niue Genome Assembly and Annotation.</title>
        <authorList>
            <person name="Atibalentja N."/>
            <person name="Keating K."/>
            <person name="Fields C.J."/>
        </authorList>
    </citation>
    <scope>NUCLEOTIDE SEQUENCE</scope>
    <source>
        <strain evidence="2">Niue_2</strain>
        <tissue evidence="2">Leaf</tissue>
    </source>
</reference>
<feature type="compositionally biased region" description="Basic and acidic residues" evidence="1">
    <location>
        <begin position="776"/>
        <end position="785"/>
    </location>
</feature>
<feature type="compositionally biased region" description="Basic and acidic residues" evidence="1">
    <location>
        <begin position="390"/>
        <end position="403"/>
    </location>
</feature>
<feature type="compositionally biased region" description="Basic and acidic residues" evidence="1">
    <location>
        <begin position="184"/>
        <end position="193"/>
    </location>
</feature>
<feature type="region of interest" description="Disordered" evidence="1">
    <location>
        <begin position="1092"/>
        <end position="1111"/>
    </location>
</feature>
<keyword evidence="3" id="KW-1185">Reference proteome</keyword>
<feature type="region of interest" description="Disordered" evidence="1">
    <location>
        <begin position="1525"/>
        <end position="1549"/>
    </location>
</feature>
<feature type="compositionally biased region" description="Basic and acidic residues" evidence="1">
    <location>
        <begin position="590"/>
        <end position="600"/>
    </location>
</feature>
<protein>
    <submittedName>
        <fullName evidence="2">Uncharacterized protein</fullName>
    </submittedName>
</protein>
<dbReference type="Proteomes" id="UP000652761">
    <property type="component" value="Unassembled WGS sequence"/>
</dbReference>
<accession>A0A843U1G6</accession>
<feature type="region of interest" description="Disordered" evidence="1">
    <location>
        <begin position="1030"/>
        <end position="1051"/>
    </location>
</feature>
<feature type="compositionally biased region" description="Basic and acidic residues" evidence="1">
    <location>
        <begin position="463"/>
        <end position="473"/>
    </location>
</feature>
<feature type="region of interest" description="Disordered" evidence="1">
    <location>
        <begin position="435"/>
        <end position="568"/>
    </location>
</feature>
<name>A0A843U1G6_COLES</name>
<feature type="compositionally biased region" description="Low complexity" evidence="1">
    <location>
        <begin position="823"/>
        <end position="832"/>
    </location>
</feature>
<feature type="compositionally biased region" description="Basic and acidic residues" evidence="1">
    <location>
        <begin position="83"/>
        <end position="127"/>
    </location>
</feature>
<dbReference type="OrthoDB" id="771720at2759"/>
<feature type="compositionally biased region" description="Low complexity" evidence="1">
    <location>
        <begin position="558"/>
        <end position="568"/>
    </location>
</feature>
<feature type="compositionally biased region" description="Basic and acidic residues" evidence="1">
    <location>
        <begin position="657"/>
        <end position="667"/>
    </location>
</feature>
<evidence type="ECO:0000313" key="3">
    <source>
        <dbReference type="Proteomes" id="UP000652761"/>
    </source>
</evidence>
<feature type="compositionally biased region" description="Basic and acidic residues" evidence="1">
    <location>
        <begin position="709"/>
        <end position="720"/>
    </location>
</feature>
<organism evidence="2 3">
    <name type="scientific">Colocasia esculenta</name>
    <name type="common">Wild taro</name>
    <name type="synonym">Arum esculentum</name>
    <dbReference type="NCBI Taxonomy" id="4460"/>
    <lineage>
        <taxon>Eukaryota</taxon>
        <taxon>Viridiplantae</taxon>
        <taxon>Streptophyta</taxon>
        <taxon>Embryophyta</taxon>
        <taxon>Tracheophyta</taxon>
        <taxon>Spermatophyta</taxon>
        <taxon>Magnoliopsida</taxon>
        <taxon>Liliopsida</taxon>
        <taxon>Araceae</taxon>
        <taxon>Aroideae</taxon>
        <taxon>Colocasieae</taxon>
        <taxon>Colocasia</taxon>
    </lineage>
</organism>
<feature type="compositionally biased region" description="Basic and acidic residues" evidence="1">
    <location>
        <begin position="1630"/>
        <end position="1645"/>
    </location>
</feature>
<feature type="region of interest" description="Disordered" evidence="1">
    <location>
        <begin position="1"/>
        <end position="34"/>
    </location>
</feature>
<feature type="region of interest" description="Disordered" evidence="1">
    <location>
        <begin position="83"/>
        <end position="193"/>
    </location>
</feature>
<feature type="region of interest" description="Disordered" evidence="1">
    <location>
        <begin position="224"/>
        <end position="370"/>
    </location>
</feature>
<dbReference type="EMBL" id="NMUH01000251">
    <property type="protein sequence ID" value="MQL75423.1"/>
    <property type="molecule type" value="Genomic_DNA"/>
</dbReference>
<comment type="caution">
    <text evidence="2">The sequence shown here is derived from an EMBL/GenBank/DDBJ whole genome shotgun (WGS) entry which is preliminary data.</text>
</comment>